<dbReference type="InterPro" id="IPR011042">
    <property type="entry name" value="6-blade_b-propeller_TolB-like"/>
</dbReference>
<feature type="binding site" evidence="3">
    <location>
        <position position="110"/>
    </location>
    <ligand>
        <name>substrate</name>
    </ligand>
</feature>
<dbReference type="GO" id="GO:0004341">
    <property type="term" value="F:gluconolactonase activity"/>
    <property type="evidence" value="ECO:0007669"/>
    <property type="project" value="TreeGrafter"/>
</dbReference>
<dbReference type="Pfam" id="PF08450">
    <property type="entry name" value="SGL"/>
    <property type="match status" value="1"/>
</dbReference>
<evidence type="ECO:0000313" key="6">
    <source>
        <dbReference type="Proteomes" id="UP000294225"/>
    </source>
</evidence>
<comment type="caution">
    <text evidence="5">The sequence shown here is derived from an EMBL/GenBank/DDBJ whole genome shotgun (WGS) entry which is preliminary data.</text>
</comment>
<evidence type="ECO:0000256" key="3">
    <source>
        <dbReference type="PIRSR" id="PIRSR605511-2"/>
    </source>
</evidence>
<sequence length="309" mass="33208">MAGEDSVTTLVTASEETCWLGEGPLWDPVRSQLLWVDIRNGKVFRGRLRTDDTIETLETVQLGETVGAVGVSRSGEWILAGQKRMHFRSTAGGITSGPIILPESASSRLNDGKADPAGRYLIGTLSLAGPSETESLVAIEADASVRTLDADLTLSNGLAWSPDGHTMYNVDTIRQLVFARPYDPATGETGERKAFLTFAEGYPDGMTVDASGHLWIAMWGLGEVRRYSPDGHLALSINVPAPHTSSVAFAGAELDVLVITTATQDLSQEQLAAHPLSGRIFTIRTGVHGFPQPLWSGLPLSIDQSQRNR</sequence>
<dbReference type="EMBL" id="SJKC01000003">
    <property type="protein sequence ID" value="TCC36624.1"/>
    <property type="molecule type" value="Genomic_DNA"/>
</dbReference>
<keyword evidence="3" id="KW-0862">Zinc</keyword>
<dbReference type="PRINTS" id="PR01790">
    <property type="entry name" value="SMP30FAMILY"/>
</dbReference>
<dbReference type="InterPro" id="IPR013658">
    <property type="entry name" value="SGL"/>
</dbReference>
<evidence type="ECO:0000313" key="5">
    <source>
        <dbReference type="EMBL" id="TCC36624.1"/>
    </source>
</evidence>
<feature type="binding site" evidence="3">
    <location>
        <position position="204"/>
    </location>
    <ligand>
        <name>a divalent metal cation</name>
        <dbReference type="ChEBI" id="CHEBI:60240"/>
    </ligand>
</feature>
<dbReference type="PANTHER" id="PTHR10907:SF47">
    <property type="entry name" value="REGUCALCIN"/>
    <property type="match status" value="1"/>
</dbReference>
<dbReference type="SUPFAM" id="SSF63829">
    <property type="entry name" value="Calcium-dependent phosphotriesterase"/>
    <property type="match status" value="1"/>
</dbReference>
<dbReference type="PANTHER" id="PTHR10907">
    <property type="entry name" value="REGUCALCIN"/>
    <property type="match status" value="1"/>
</dbReference>
<dbReference type="GO" id="GO:0005509">
    <property type="term" value="F:calcium ion binding"/>
    <property type="evidence" value="ECO:0007669"/>
    <property type="project" value="TreeGrafter"/>
</dbReference>
<dbReference type="Gene3D" id="2.120.10.30">
    <property type="entry name" value="TolB, C-terminal domain"/>
    <property type="match status" value="1"/>
</dbReference>
<feature type="domain" description="SMP-30/Gluconolactonase/LRE-like region" evidence="4">
    <location>
        <begin position="20"/>
        <end position="263"/>
    </location>
</feature>
<organism evidence="5 6">
    <name type="scientific">Kribbella speibonae</name>
    <dbReference type="NCBI Taxonomy" id="1572660"/>
    <lineage>
        <taxon>Bacteria</taxon>
        <taxon>Bacillati</taxon>
        <taxon>Actinomycetota</taxon>
        <taxon>Actinomycetes</taxon>
        <taxon>Propionibacteriales</taxon>
        <taxon>Kribbellaceae</taxon>
        <taxon>Kribbella</taxon>
    </lineage>
</organism>
<comment type="cofactor">
    <cofactor evidence="3">
        <name>Zn(2+)</name>
        <dbReference type="ChEBI" id="CHEBI:29105"/>
    </cofactor>
    <text evidence="3">Binds 1 divalent metal cation per subunit.</text>
</comment>
<gene>
    <name evidence="5" type="ORF">E0H92_27575</name>
</gene>
<feature type="binding site" evidence="3">
    <location>
        <position position="22"/>
    </location>
    <ligand>
        <name>a divalent metal cation</name>
        <dbReference type="ChEBI" id="CHEBI:60240"/>
    </ligand>
</feature>
<feature type="active site" description="Proton donor/acceptor" evidence="2">
    <location>
        <position position="204"/>
    </location>
</feature>
<proteinExistence type="inferred from homology"/>
<dbReference type="AlphaFoldDB" id="A0A4R0IVN0"/>
<evidence type="ECO:0000256" key="1">
    <source>
        <dbReference type="ARBA" id="ARBA00008853"/>
    </source>
</evidence>
<feature type="binding site" evidence="3">
    <location>
        <position position="108"/>
    </location>
    <ligand>
        <name>substrate</name>
    </ligand>
</feature>
<keyword evidence="3" id="KW-0479">Metal-binding</keyword>
<evidence type="ECO:0000259" key="4">
    <source>
        <dbReference type="Pfam" id="PF08450"/>
    </source>
</evidence>
<evidence type="ECO:0000256" key="2">
    <source>
        <dbReference type="PIRSR" id="PIRSR605511-1"/>
    </source>
</evidence>
<feature type="binding site" evidence="3">
    <location>
        <position position="156"/>
    </location>
    <ligand>
        <name>a divalent metal cation</name>
        <dbReference type="ChEBI" id="CHEBI:60240"/>
    </ligand>
</feature>
<reference evidence="5 6" key="1">
    <citation type="submission" date="2019-02" db="EMBL/GenBank/DDBJ databases">
        <title>Kribbella capetownensis sp. nov. and Kribbella speibonae sp. nov., isolated from soil.</title>
        <authorList>
            <person name="Curtis S.M."/>
            <person name="Norton I."/>
            <person name="Everest G.J."/>
            <person name="Meyers P.R."/>
        </authorList>
    </citation>
    <scope>NUCLEOTIDE SEQUENCE [LARGE SCALE GENOMIC DNA]</scope>
    <source>
        <strain evidence="5 6">YM55</strain>
    </source>
</reference>
<dbReference type="Proteomes" id="UP000294225">
    <property type="component" value="Unassembled WGS sequence"/>
</dbReference>
<protein>
    <submittedName>
        <fullName evidence="5">SMP-30/gluconolactonase/LRE family protein</fullName>
    </submittedName>
</protein>
<name>A0A4R0IVN0_9ACTN</name>
<dbReference type="GO" id="GO:0019853">
    <property type="term" value="P:L-ascorbic acid biosynthetic process"/>
    <property type="evidence" value="ECO:0007669"/>
    <property type="project" value="TreeGrafter"/>
</dbReference>
<accession>A0A4R0IVN0</accession>
<dbReference type="InterPro" id="IPR005511">
    <property type="entry name" value="SMP-30"/>
</dbReference>
<comment type="similarity">
    <text evidence="1">Belongs to the SMP-30/CGR1 family.</text>
</comment>